<dbReference type="RefSeq" id="WP_076712503.1">
    <property type="nucleotide sequence ID" value="NZ_MOEN01000005.1"/>
</dbReference>
<keyword evidence="9" id="KW-1185">Reference proteome</keyword>
<dbReference type="Pfam" id="PF01475">
    <property type="entry name" value="FUR"/>
    <property type="match status" value="1"/>
</dbReference>
<evidence type="ECO:0000256" key="3">
    <source>
        <dbReference type="ARBA" id="ARBA00022833"/>
    </source>
</evidence>
<protein>
    <submittedName>
        <fullName evidence="8">Transcriptional repressor</fullName>
    </submittedName>
</protein>
<feature type="binding site" evidence="7">
    <location>
        <position position="136"/>
    </location>
    <ligand>
        <name>Zn(2+)</name>
        <dbReference type="ChEBI" id="CHEBI:29105"/>
    </ligand>
</feature>
<dbReference type="GO" id="GO:0000976">
    <property type="term" value="F:transcription cis-regulatory region binding"/>
    <property type="evidence" value="ECO:0007669"/>
    <property type="project" value="TreeGrafter"/>
</dbReference>
<dbReference type="PANTHER" id="PTHR33202">
    <property type="entry name" value="ZINC UPTAKE REGULATION PROTEIN"/>
    <property type="match status" value="1"/>
</dbReference>
<dbReference type="InterPro" id="IPR043135">
    <property type="entry name" value="Fur_C"/>
</dbReference>
<organism evidence="8 9">
    <name type="scientific">Desulfurobacterium indicum</name>
    <dbReference type="NCBI Taxonomy" id="1914305"/>
    <lineage>
        <taxon>Bacteria</taxon>
        <taxon>Pseudomonadati</taxon>
        <taxon>Aquificota</taxon>
        <taxon>Aquificia</taxon>
        <taxon>Desulfurobacteriales</taxon>
        <taxon>Desulfurobacteriaceae</taxon>
        <taxon>Desulfurobacterium</taxon>
    </lineage>
</organism>
<comment type="cofactor">
    <cofactor evidence="7">
        <name>Zn(2+)</name>
        <dbReference type="ChEBI" id="CHEBI:29105"/>
    </cofactor>
    <text evidence="7">Binds 1 zinc ion per subunit.</text>
</comment>
<keyword evidence="6" id="KW-0804">Transcription</keyword>
<keyword evidence="2" id="KW-0678">Repressor</keyword>
<feature type="binding site" evidence="7">
    <location>
        <position position="101"/>
    </location>
    <ligand>
        <name>Zn(2+)</name>
        <dbReference type="ChEBI" id="CHEBI:29105"/>
    </ligand>
</feature>
<dbReference type="InterPro" id="IPR002481">
    <property type="entry name" value="FUR"/>
</dbReference>
<evidence type="ECO:0000256" key="5">
    <source>
        <dbReference type="ARBA" id="ARBA00023125"/>
    </source>
</evidence>
<dbReference type="GO" id="GO:1900376">
    <property type="term" value="P:regulation of secondary metabolite biosynthetic process"/>
    <property type="evidence" value="ECO:0007669"/>
    <property type="project" value="TreeGrafter"/>
</dbReference>
<dbReference type="InterPro" id="IPR036390">
    <property type="entry name" value="WH_DNA-bd_sf"/>
</dbReference>
<keyword evidence="7" id="KW-0479">Metal-binding</keyword>
<gene>
    <name evidence="8" type="ORF">BLW93_02300</name>
</gene>
<dbReference type="GO" id="GO:0003700">
    <property type="term" value="F:DNA-binding transcription factor activity"/>
    <property type="evidence" value="ECO:0007669"/>
    <property type="project" value="InterPro"/>
</dbReference>
<feature type="binding site" evidence="7">
    <location>
        <position position="98"/>
    </location>
    <ligand>
        <name>Zn(2+)</name>
        <dbReference type="ChEBI" id="CHEBI:29105"/>
    </ligand>
</feature>
<dbReference type="CDD" id="cd07153">
    <property type="entry name" value="Fur_like"/>
    <property type="match status" value="1"/>
</dbReference>
<keyword evidence="4" id="KW-0805">Transcription regulation</keyword>
<keyword evidence="3 7" id="KW-0862">Zinc</keyword>
<reference evidence="8 9" key="1">
    <citation type="submission" date="2016-10" db="EMBL/GenBank/DDBJ databases">
        <title>Genome sequence of a sulfur-reducing bacterium Desulfurobacterium indicum K6013.</title>
        <authorList>
            <person name="Cao J."/>
            <person name="Shao Z."/>
            <person name="Alain K."/>
            <person name="Jebbar M."/>
        </authorList>
    </citation>
    <scope>NUCLEOTIDE SEQUENCE [LARGE SCALE GENOMIC DNA]</scope>
    <source>
        <strain evidence="8 9">K6013</strain>
    </source>
</reference>
<dbReference type="EMBL" id="MOEN01000005">
    <property type="protein sequence ID" value="OMH41023.1"/>
    <property type="molecule type" value="Genomic_DNA"/>
</dbReference>
<evidence type="ECO:0000256" key="6">
    <source>
        <dbReference type="ARBA" id="ARBA00023163"/>
    </source>
</evidence>
<name>A0A1R1MMN9_9BACT</name>
<proteinExistence type="inferred from homology"/>
<keyword evidence="5" id="KW-0238">DNA-binding</keyword>
<feature type="binding site" evidence="7">
    <location>
        <position position="139"/>
    </location>
    <ligand>
        <name>Zn(2+)</name>
        <dbReference type="ChEBI" id="CHEBI:29105"/>
    </ligand>
</feature>
<comment type="caution">
    <text evidence="8">The sequence shown here is derived from an EMBL/GenBank/DDBJ whole genome shotgun (WGS) entry which is preliminary data.</text>
</comment>
<dbReference type="InterPro" id="IPR036388">
    <property type="entry name" value="WH-like_DNA-bd_sf"/>
</dbReference>
<evidence type="ECO:0000313" key="9">
    <source>
        <dbReference type="Proteomes" id="UP000187408"/>
    </source>
</evidence>
<evidence type="ECO:0000256" key="1">
    <source>
        <dbReference type="ARBA" id="ARBA00007957"/>
    </source>
</evidence>
<evidence type="ECO:0000256" key="4">
    <source>
        <dbReference type="ARBA" id="ARBA00023015"/>
    </source>
</evidence>
<dbReference type="PANTHER" id="PTHR33202:SF7">
    <property type="entry name" value="FERRIC UPTAKE REGULATION PROTEIN"/>
    <property type="match status" value="1"/>
</dbReference>
<evidence type="ECO:0000256" key="2">
    <source>
        <dbReference type="ARBA" id="ARBA00022491"/>
    </source>
</evidence>
<sequence>MKNIETMIENFKKIARSKGMKITPQRVAIYRELVSRHDHPSAEDIYDALKGKFAGISLATVYRTLTSLENAGLAMKVATVNGVARFDGKITPHSHFICKVCGRVIDIDCEVNVETEKLKKYNFSVEKCEIIYYGVCDKCQN</sequence>
<dbReference type="Gene3D" id="3.30.1490.190">
    <property type="match status" value="1"/>
</dbReference>
<dbReference type="SUPFAM" id="SSF46785">
    <property type="entry name" value="Winged helix' DNA-binding domain"/>
    <property type="match status" value="1"/>
</dbReference>
<accession>A0A1R1MMN9</accession>
<dbReference type="STRING" id="1914305.BLW93_02300"/>
<evidence type="ECO:0000313" key="8">
    <source>
        <dbReference type="EMBL" id="OMH41023.1"/>
    </source>
</evidence>
<dbReference type="Proteomes" id="UP000187408">
    <property type="component" value="Unassembled WGS sequence"/>
</dbReference>
<comment type="similarity">
    <text evidence="1">Belongs to the Fur family.</text>
</comment>
<evidence type="ECO:0000256" key="7">
    <source>
        <dbReference type="PIRSR" id="PIRSR602481-1"/>
    </source>
</evidence>
<dbReference type="GO" id="GO:0045892">
    <property type="term" value="P:negative regulation of DNA-templated transcription"/>
    <property type="evidence" value="ECO:0007669"/>
    <property type="project" value="TreeGrafter"/>
</dbReference>
<dbReference type="Gene3D" id="1.10.10.10">
    <property type="entry name" value="Winged helix-like DNA-binding domain superfamily/Winged helix DNA-binding domain"/>
    <property type="match status" value="1"/>
</dbReference>
<dbReference type="GO" id="GO:0008270">
    <property type="term" value="F:zinc ion binding"/>
    <property type="evidence" value="ECO:0007669"/>
    <property type="project" value="TreeGrafter"/>
</dbReference>
<dbReference type="AlphaFoldDB" id="A0A1R1MMN9"/>